<dbReference type="KEGG" id="tasa:A1Q1_06699"/>
<dbReference type="EMBL" id="ALBS01000036">
    <property type="protein sequence ID" value="EJT52069.1"/>
    <property type="molecule type" value="Genomic_DNA"/>
</dbReference>
<reference evidence="3 4" key="1">
    <citation type="journal article" date="2012" name="Eukaryot. Cell">
        <title>Draft genome sequence of CBS 2479, the standard type strain of Trichosporon asahii.</title>
        <authorList>
            <person name="Yang R.Y."/>
            <person name="Li H.T."/>
            <person name="Zhu H."/>
            <person name="Zhou G.P."/>
            <person name="Wang M."/>
            <person name="Wang L."/>
        </authorList>
    </citation>
    <scope>NUCLEOTIDE SEQUENCE [LARGE SCALE GENOMIC DNA]</scope>
    <source>
        <strain evidence="4">ATCC 90039 / CBS 2479 / JCM 2466 / KCTC 7840 / NCYC 2677 / UAMH 7654</strain>
    </source>
</reference>
<proteinExistence type="predicted"/>
<feature type="region of interest" description="Disordered" evidence="1">
    <location>
        <begin position="397"/>
        <end position="504"/>
    </location>
</feature>
<dbReference type="RefSeq" id="XP_014183223.1">
    <property type="nucleotide sequence ID" value="XM_014327748.1"/>
</dbReference>
<feature type="chain" id="PRO_5003787562" evidence="2">
    <location>
        <begin position="19"/>
        <end position="504"/>
    </location>
</feature>
<accession>J6F4Y5</accession>
<protein>
    <submittedName>
        <fullName evidence="3">Uncharacterized protein</fullName>
    </submittedName>
</protein>
<name>J6F4Y5_TRIAS</name>
<evidence type="ECO:0000313" key="4">
    <source>
        <dbReference type="Proteomes" id="UP000002748"/>
    </source>
</evidence>
<dbReference type="AlphaFoldDB" id="J6F4Y5"/>
<evidence type="ECO:0000313" key="3">
    <source>
        <dbReference type="EMBL" id="EJT52069.1"/>
    </source>
</evidence>
<dbReference type="VEuPathDB" id="FungiDB:A1Q1_06699"/>
<dbReference type="Proteomes" id="UP000002748">
    <property type="component" value="Unassembled WGS sequence"/>
</dbReference>
<organism evidence="3 4">
    <name type="scientific">Trichosporon asahii var. asahii (strain ATCC 90039 / CBS 2479 / JCM 2466 / KCTC 7840 / NBRC 103889/ NCYC 2677 / UAMH 7654)</name>
    <name type="common">Yeast</name>
    <dbReference type="NCBI Taxonomy" id="1186058"/>
    <lineage>
        <taxon>Eukaryota</taxon>
        <taxon>Fungi</taxon>
        <taxon>Dikarya</taxon>
        <taxon>Basidiomycota</taxon>
        <taxon>Agaricomycotina</taxon>
        <taxon>Tremellomycetes</taxon>
        <taxon>Trichosporonales</taxon>
        <taxon>Trichosporonaceae</taxon>
        <taxon>Trichosporon</taxon>
    </lineage>
</organism>
<dbReference type="HOGENOM" id="CLU_042189_0_0_1"/>
<evidence type="ECO:0000256" key="2">
    <source>
        <dbReference type="SAM" id="SignalP"/>
    </source>
</evidence>
<feature type="signal peptide" evidence="2">
    <location>
        <begin position="1"/>
        <end position="18"/>
    </location>
</feature>
<feature type="compositionally biased region" description="Basic and acidic residues" evidence="1">
    <location>
        <begin position="470"/>
        <end position="490"/>
    </location>
</feature>
<comment type="caution">
    <text evidence="3">The sequence shown here is derived from an EMBL/GenBank/DDBJ whole genome shotgun (WGS) entry which is preliminary data.</text>
</comment>
<keyword evidence="2" id="KW-0732">Signal</keyword>
<dbReference type="GeneID" id="25990211"/>
<feature type="compositionally biased region" description="Polar residues" evidence="1">
    <location>
        <begin position="436"/>
        <end position="463"/>
    </location>
</feature>
<evidence type="ECO:0000256" key="1">
    <source>
        <dbReference type="SAM" id="MobiDB-lite"/>
    </source>
</evidence>
<sequence length="504" mass="54852">MFGAGVLASALLASVATAQMNQLRTAWTTNPGSATLDFGPSTFPVDPSQGWNFTTLEQSDGVSLWIPPLFDREPRAYTTLRGANVTAHFYGHGAAVRGRVFEDNSTISLTLDGDRRFTNSTVLQGSADYRKLIEIYDDDPVNRWRTLTITLQSGGMQLRNVSFLQTVTMGYQYTQDAPYMGVNATQFDTDEIDKFYTTTGNWKTEKLLEPNYAAMEAPHVVGDPGATIAFRTWPGASTLIMRGIHGREAGEIKYKIEPLPHAGFPAEVTANLGRPIEAVNYFAEVVLDPTVRYNVTITNSDPKRKFKYGAALFYLSSDTYKTWTPEEEYPKNETTETTEPTTERKSWLEVNANAIAVKEDGGTNVGAIVGGVFVVDDTAMASAMHVTPMPLPAAAINSGQTYTPHHPFHPPQEADAGPVNSMDTVPPSYNPAWAGPSTSSDPDGATPSNTVSRSSFMSSTPTQGALHLHSGYDLKNLRAMDEPAEEEPRPEAPPLPTKTKPPGS</sequence>
<gene>
    <name evidence="3" type="ORF">A1Q1_06699</name>
</gene>